<dbReference type="EMBL" id="JAGMUV010000003">
    <property type="protein sequence ID" value="KAH7165553.1"/>
    <property type="molecule type" value="Genomic_DNA"/>
</dbReference>
<evidence type="ECO:0000313" key="2">
    <source>
        <dbReference type="Proteomes" id="UP000738349"/>
    </source>
</evidence>
<protein>
    <submittedName>
        <fullName evidence="1">Uncharacterized protein</fullName>
    </submittedName>
</protein>
<organism evidence="1 2">
    <name type="scientific">Dactylonectria macrodidyma</name>
    <dbReference type="NCBI Taxonomy" id="307937"/>
    <lineage>
        <taxon>Eukaryota</taxon>
        <taxon>Fungi</taxon>
        <taxon>Dikarya</taxon>
        <taxon>Ascomycota</taxon>
        <taxon>Pezizomycotina</taxon>
        <taxon>Sordariomycetes</taxon>
        <taxon>Hypocreomycetidae</taxon>
        <taxon>Hypocreales</taxon>
        <taxon>Nectriaceae</taxon>
        <taxon>Dactylonectria</taxon>
    </lineage>
</organism>
<proteinExistence type="predicted"/>
<evidence type="ECO:0000313" key="1">
    <source>
        <dbReference type="EMBL" id="KAH7165553.1"/>
    </source>
</evidence>
<keyword evidence="2" id="KW-1185">Reference proteome</keyword>
<dbReference type="Proteomes" id="UP000738349">
    <property type="component" value="Unassembled WGS sequence"/>
</dbReference>
<dbReference type="AlphaFoldDB" id="A0A9P9FJZ6"/>
<comment type="caution">
    <text evidence="1">The sequence shown here is derived from an EMBL/GenBank/DDBJ whole genome shotgun (WGS) entry which is preliminary data.</text>
</comment>
<gene>
    <name evidence="1" type="ORF">EDB81DRAFT_779632</name>
</gene>
<reference evidence="1" key="1">
    <citation type="journal article" date="2021" name="Nat. Commun.">
        <title>Genetic determinants of endophytism in the Arabidopsis root mycobiome.</title>
        <authorList>
            <person name="Mesny F."/>
            <person name="Miyauchi S."/>
            <person name="Thiergart T."/>
            <person name="Pickel B."/>
            <person name="Atanasova L."/>
            <person name="Karlsson M."/>
            <person name="Huettel B."/>
            <person name="Barry K.W."/>
            <person name="Haridas S."/>
            <person name="Chen C."/>
            <person name="Bauer D."/>
            <person name="Andreopoulos W."/>
            <person name="Pangilinan J."/>
            <person name="LaButti K."/>
            <person name="Riley R."/>
            <person name="Lipzen A."/>
            <person name="Clum A."/>
            <person name="Drula E."/>
            <person name="Henrissat B."/>
            <person name="Kohler A."/>
            <person name="Grigoriev I.V."/>
            <person name="Martin F.M."/>
            <person name="Hacquard S."/>
        </authorList>
    </citation>
    <scope>NUCLEOTIDE SEQUENCE</scope>
    <source>
        <strain evidence="1">MPI-CAGE-AT-0147</strain>
    </source>
</reference>
<name>A0A9P9FJZ6_9HYPO</name>
<sequence>MPPVYWLLPHRGVVGTWSFPLLTATATCTGDFLRFMDCSGSMISAQFRMRVCHVTHFFFCPAMVQAPSSDWLSSVHMS</sequence>
<accession>A0A9P9FJZ6</accession>